<proteinExistence type="predicted"/>
<comment type="caution">
    <text evidence="1">The sequence shown here is derived from an EMBL/GenBank/DDBJ whole genome shotgun (WGS) entry which is preliminary data.</text>
</comment>
<evidence type="ECO:0000313" key="2">
    <source>
        <dbReference type="Proteomes" id="UP000828941"/>
    </source>
</evidence>
<organism evidence="1 2">
    <name type="scientific">Bauhinia variegata</name>
    <name type="common">Purple orchid tree</name>
    <name type="synonym">Phanera variegata</name>
    <dbReference type="NCBI Taxonomy" id="167791"/>
    <lineage>
        <taxon>Eukaryota</taxon>
        <taxon>Viridiplantae</taxon>
        <taxon>Streptophyta</taxon>
        <taxon>Embryophyta</taxon>
        <taxon>Tracheophyta</taxon>
        <taxon>Spermatophyta</taxon>
        <taxon>Magnoliopsida</taxon>
        <taxon>eudicotyledons</taxon>
        <taxon>Gunneridae</taxon>
        <taxon>Pentapetalae</taxon>
        <taxon>rosids</taxon>
        <taxon>fabids</taxon>
        <taxon>Fabales</taxon>
        <taxon>Fabaceae</taxon>
        <taxon>Cercidoideae</taxon>
        <taxon>Cercideae</taxon>
        <taxon>Bauhiniinae</taxon>
        <taxon>Bauhinia</taxon>
    </lineage>
</organism>
<accession>A0ACB9N270</accession>
<evidence type="ECO:0000313" key="1">
    <source>
        <dbReference type="EMBL" id="KAI4328685.1"/>
    </source>
</evidence>
<protein>
    <submittedName>
        <fullName evidence="1">Uncharacterized protein</fullName>
    </submittedName>
</protein>
<reference evidence="1 2" key="1">
    <citation type="journal article" date="2022" name="DNA Res.">
        <title>Chromosomal-level genome assembly of the orchid tree Bauhinia variegata (Leguminosae; Cercidoideae) supports the allotetraploid origin hypothesis of Bauhinia.</title>
        <authorList>
            <person name="Zhong Y."/>
            <person name="Chen Y."/>
            <person name="Zheng D."/>
            <person name="Pang J."/>
            <person name="Liu Y."/>
            <person name="Luo S."/>
            <person name="Meng S."/>
            <person name="Qian L."/>
            <person name="Wei D."/>
            <person name="Dai S."/>
            <person name="Zhou R."/>
        </authorList>
    </citation>
    <scope>NUCLEOTIDE SEQUENCE [LARGE SCALE GENOMIC DNA]</scope>
    <source>
        <strain evidence="1">BV-YZ2020</strain>
    </source>
</reference>
<sequence>MLHVKIVLECAYNKVKPWQSEVKDLVLQIASPTQQKLSKGKLAPKWEDPNLIAEKLGKGTYQLSTVQGQILLNNWHVTCLKLYYPSL</sequence>
<dbReference type="Proteomes" id="UP000828941">
    <property type="component" value="Chromosome 8"/>
</dbReference>
<keyword evidence="2" id="KW-1185">Reference proteome</keyword>
<gene>
    <name evidence="1" type="ORF">L6164_021020</name>
</gene>
<dbReference type="EMBL" id="CM039433">
    <property type="protein sequence ID" value="KAI4328685.1"/>
    <property type="molecule type" value="Genomic_DNA"/>
</dbReference>
<name>A0ACB9N270_BAUVA</name>